<evidence type="ECO:0000313" key="8">
    <source>
        <dbReference type="Proteomes" id="UP000006322"/>
    </source>
</evidence>
<dbReference type="GO" id="GO:0008758">
    <property type="term" value="F:UDP-2,3-diacylglucosamine hydrolase activity"/>
    <property type="evidence" value="ECO:0007669"/>
    <property type="project" value="TreeGrafter"/>
</dbReference>
<dbReference type="GO" id="GO:0016020">
    <property type="term" value="C:membrane"/>
    <property type="evidence" value="ECO:0007669"/>
    <property type="project" value="GOC"/>
</dbReference>
<keyword evidence="4" id="KW-0472">Membrane</keyword>
<sequence>MNNAFVYRAHYRTVWLSDIHLGNTDCKAEYLLDFLNHSTIDTLYLVGDIIDMWAMSKQFRWPESHNQVLHKLMSLSKEGSRVIFLPGNHDAPLQKYDGITFGEIEIAREMIHTTADGKKLLVLHGDQFDQAVCFGPLQSWIGDKAYDLLLFINRWYNRARAMLKFPYWSLAGYLKSHIKGANKAITRYKYACINRAINMGVDGVVCGHIHHPEVADISGKKYYNDGDWIENCSALTELPCGEIKLIYWTQTSHANNLFNLRMSKARGQKKAA</sequence>
<evidence type="ECO:0000256" key="5">
    <source>
        <dbReference type="ARBA" id="ARBA00023211"/>
    </source>
</evidence>
<dbReference type="InterPro" id="IPR029052">
    <property type="entry name" value="Metallo-depent_PP-like"/>
</dbReference>
<accession>K6ZTK0</accession>
<dbReference type="PANTHER" id="PTHR34990">
    <property type="entry name" value="UDP-2,3-DIACYLGLUCOSAMINE HYDROLASE-RELATED"/>
    <property type="match status" value="1"/>
</dbReference>
<dbReference type="Pfam" id="PF00149">
    <property type="entry name" value="Metallophos"/>
    <property type="match status" value="1"/>
</dbReference>
<reference evidence="8" key="1">
    <citation type="journal article" date="2014" name="Environ. Microbiol.">
        <title>Comparative genomics of the marine bacterial genus Glaciecola reveals the high degree of genomic diversity and genomic characteristic for cold adaptation.</title>
        <authorList>
            <person name="Qin Q.L."/>
            <person name="Xie B.B."/>
            <person name="Yu Y."/>
            <person name="Shu Y.L."/>
            <person name="Rong J.C."/>
            <person name="Zhang Y.J."/>
            <person name="Zhao D.L."/>
            <person name="Chen X.L."/>
            <person name="Zhang X.Y."/>
            <person name="Chen B."/>
            <person name="Zhou B.C."/>
            <person name="Zhang Y.Z."/>
        </authorList>
    </citation>
    <scope>NUCLEOTIDE SEQUENCE [LARGE SCALE GENOMIC DNA]</scope>
    <source>
        <strain evidence="8">LMG 21857</strain>
    </source>
</reference>
<evidence type="ECO:0000256" key="1">
    <source>
        <dbReference type="ARBA" id="ARBA00022475"/>
    </source>
</evidence>
<comment type="caution">
    <text evidence="7">The sequence shown here is derived from an EMBL/GenBank/DDBJ whole genome shotgun (WGS) entry which is preliminary data.</text>
</comment>
<dbReference type="EMBL" id="BAER01000066">
    <property type="protein sequence ID" value="GAC33607.1"/>
    <property type="molecule type" value="Genomic_DNA"/>
</dbReference>
<dbReference type="Proteomes" id="UP000006322">
    <property type="component" value="Unassembled WGS sequence"/>
</dbReference>
<dbReference type="STRING" id="1129793.GPLA_2713"/>
<keyword evidence="5" id="KW-0464">Manganese</keyword>
<keyword evidence="2" id="KW-0997">Cell inner membrane</keyword>
<dbReference type="CDD" id="cd07398">
    <property type="entry name" value="MPP_YbbF-LpxH"/>
    <property type="match status" value="1"/>
</dbReference>
<evidence type="ECO:0000256" key="3">
    <source>
        <dbReference type="ARBA" id="ARBA00022723"/>
    </source>
</evidence>
<organism evidence="7 8">
    <name type="scientific">Paraglaciecola polaris LMG 21857</name>
    <dbReference type="NCBI Taxonomy" id="1129793"/>
    <lineage>
        <taxon>Bacteria</taxon>
        <taxon>Pseudomonadati</taxon>
        <taxon>Pseudomonadota</taxon>
        <taxon>Gammaproteobacteria</taxon>
        <taxon>Alteromonadales</taxon>
        <taxon>Alteromonadaceae</taxon>
        <taxon>Paraglaciecola</taxon>
    </lineage>
</organism>
<dbReference type="InterPro" id="IPR043461">
    <property type="entry name" value="LpxH-like"/>
</dbReference>
<dbReference type="InterPro" id="IPR004843">
    <property type="entry name" value="Calcineurin-like_PHP"/>
</dbReference>
<keyword evidence="3" id="KW-0479">Metal-binding</keyword>
<evidence type="ECO:0000256" key="4">
    <source>
        <dbReference type="ARBA" id="ARBA00023136"/>
    </source>
</evidence>
<feature type="domain" description="Calcineurin-like phosphoesterase" evidence="6">
    <location>
        <begin position="12"/>
        <end position="212"/>
    </location>
</feature>
<name>K6ZTK0_9ALTE</name>
<dbReference type="SUPFAM" id="SSF56300">
    <property type="entry name" value="Metallo-dependent phosphatases"/>
    <property type="match status" value="1"/>
</dbReference>
<dbReference type="OrthoDB" id="9802481at2"/>
<evidence type="ECO:0000256" key="2">
    <source>
        <dbReference type="ARBA" id="ARBA00022519"/>
    </source>
</evidence>
<dbReference type="AlphaFoldDB" id="K6ZTK0"/>
<evidence type="ECO:0000259" key="6">
    <source>
        <dbReference type="Pfam" id="PF00149"/>
    </source>
</evidence>
<dbReference type="RefSeq" id="WP_007105383.1">
    <property type="nucleotide sequence ID" value="NZ_BAER01000066.1"/>
</dbReference>
<keyword evidence="1" id="KW-1003">Cell membrane</keyword>
<dbReference type="GO" id="GO:0009245">
    <property type="term" value="P:lipid A biosynthetic process"/>
    <property type="evidence" value="ECO:0007669"/>
    <property type="project" value="TreeGrafter"/>
</dbReference>
<protein>
    <submittedName>
        <fullName evidence="7">Metallophosphoesterase</fullName>
    </submittedName>
</protein>
<evidence type="ECO:0000313" key="7">
    <source>
        <dbReference type="EMBL" id="GAC33607.1"/>
    </source>
</evidence>
<dbReference type="GO" id="GO:0046872">
    <property type="term" value="F:metal ion binding"/>
    <property type="evidence" value="ECO:0007669"/>
    <property type="project" value="UniProtKB-KW"/>
</dbReference>
<dbReference type="PANTHER" id="PTHR34990:SF2">
    <property type="entry name" value="BLL8164 PROTEIN"/>
    <property type="match status" value="1"/>
</dbReference>
<keyword evidence="8" id="KW-1185">Reference proteome</keyword>
<gene>
    <name evidence="7" type="ORF">GPLA_2713</name>
</gene>
<proteinExistence type="predicted"/>
<dbReference type="Gene3D" id="3.60.21.10">
    <property type="match status" value="1"/>
</dbReference>